<accession>A0A543PHK9</accession>
<evidence type="ECO:0000313" key="3">
    <source>
        <dbReference type="Proteomes" id="UP000319865"/>
    </source>
</evidence>
<dbReference type="GO" id="GO:0016740">
    <property type="term" value="F:transferase activity"/>
    <property type="evidence" value="ECO:0007669"/>
    <property type="project" value="UniProtKB-KW"/>
</dbReference>
<dbReference type="GO" id="GO:0005829">
    <property type="term" value="C:cytosol"/>
    <property type="evidence" value="ECO:0007669"/>
    <property type="project" value="TreeGrafter"/>
</dbReference>
<dbReference type="InterPro" id="IPR044992">
    <property type="entry name" value="ChyE-like"/>
</dbReference>
<dbReference type="Pfam" id="PF00117">
    <property type="entry name" value="GATase"/>
    <property type="match status" value="1"/>
</dbReference>
<protein>
    <submittedName>
        <fullName evidence="2">GMP synthase-like glutamine amidotransferase</fullName>
    </submittedName>
</protein>
<evidence type="ECO:0000313" key="2">
    <source>
        <dbReference type="EMBL" id="TQN43568.1"/>
    </source>
</evidence>
<evidence type="ECO:0000259" key="1">
    <source>
        <dbReference type="Pfam" id="PF00117"/>
    </source>
</evidence>
<sequence length="258" mass="27503">MAINAPGPTGTNLVGVKRLLVVVVHETDPSARLGAWLRDAGLELDERHVDAGGSLPATLDGFDGLVVLGGPQSAMDDKATSPELVGVRAVLRQALDADLPTLAICLGAQLLAEVGGGKVRKGIDGPEVGALLVAKRDAADTDPLFRPLPLTPDVLQFHHDEISELPTGATLLASSPMYANQAFRVGRHVYGMQFHIETTPEIVHEWAERDVVGVAASPYDRETICLLSDAAHPHIEEAWRPFAGRFAELVRARTQQAA</sequence>
<keyword evidence="2" id="KW-0808">Transferase</keyword>
<proteinExistence type="predicted"/>
<gene>
    <name evidence="2" type="ORF">FHU33_3019</name>
</gene>
<dbReference type="Proteomes" id="UP000319865">
    <property type="component" value="Unassembled WGS sequence"/>
</dbReference>
<dbReference type="SUPFAM" id="SSF52317">
    <property type="entry name" value="Class I glutamine amidotransferase-like"/>
    <property type="match status" value="1"/>
</dbReference>
<dbReference type="PROSITE" id="PS51273">
    <property type="entry name" value="GATASE_TYPE_1"/>
    <property type="match status" value="1"/>
</dbReference>
<dbReference type="Gene3D" id="3.40.50.880">
    <property type="match status" value="1"/>
</dbReference>
<dbReference type="PANTHER" id="PTHR42695:SF5">
    <property type="entry name" value="GLUTAMINE AMIDOTRANSFERASE YLR126C-RELATED"/>
    <property type="match status" value="1"/>
</dbReference>
<keyword evidence="2" id="KW-0315">Glutamine amidotransferase</keyword>
<dbReference type="CDD" id="cd01741">
    <property type="entry name" value="GATase1_1"/>
    <property type="match status" value="1"/>
</dbReference>
<feature type="domain" description="Glutamine amidotransferase" evidence="1">
    <location>
        <begin position="59"/>
        <end position="201"/>
    </location>
</feature>
<dbReference type="InterPro" id="IPR017926">
    <property type="entry name" value="GATASE"/>
</dbReference>
<dbReference type="AlphaFoldDB" id="A0A543PHK9"/>
<dbReference type="InterPro" id="IPR029062">
    <property type="entry name" value="Class_I_gatase-like"/>
</dbReference>
<dbReference type="PANTHER" id="PTHR42695">
    <property type="entry name" value="GLUTAMINE AMIDOTRANSFERASE YLR126C-RELATED"/>
    <property type="match status" value="1"/>
</dbReference>
<dbReference type="EMBL" id="VFQE01000001">
    <property type="protein sequence ID" value="TQN43568.1"/>
    <property type="molecule type" value="Genomic_DNA"/>
</dbReference>
<organism evidence="2 3">
    <name type="scientific">Blastococcus colisei</name>
    <dbReference type="NCBI Taxonomy" id="1564162"/>
    <lineage>
        <taxon>Bacteria</taxon>
        <taxon>Bacillati</taxon>
        <taxon>Actinomycetota</taxon>
        <taxon>Actinomycetes</taxon>
        <taxon>Geodermatophilales</taxon>
        <taxon>Geodermatophilaceae</taxon>
        <taxon>Blastococcus</taxon>
    </lineage>
</organism>
<reference evidence="2 3" key="1">
    <citation type="submission" date="2019-06" db="EMBL/GenBank/DDBJ databases">
        <title>Sequencing the genomes of 1000 actinobacteria strains.</title>
        <authorList>
            <person name="Klenk H.-P."/>
        </authorList>
    </citation>
    <scope>NUCLEOTIDE SEQUENCE [LARGE SCALE GENOMIC DNA]</scope>
    <source>
        <strain evidence="2 3">DSM 46837</strain>
    </source>
</reference>
<name>A0A543PHK9_9ACTN</name>
<keyword evidence="3" id="KW-1185">Reference proteome</keyword>
<comment type="caution">
    <text evidence="2">The sequence shown here is derived from an EMBL/GenBank/DDBJ whole genome shotgun (WGS) entry which is preliminary data.</text>
</comment>